<evidence type="ECO:0000256" key="2">
    <source>
        <dbReference type="ARBA" id="ARBA00022448"/>
    </source>
</evidence>
<feature type="transmembrane region" description="Helical" evidence="9">
    <location>
        <begin position="64"/>
        <end position="84"/>
    </location>
</feature>
<evidence type="ECO:0000313" key="10">
    <source>
        <dbReference type="EMBL" id="RWR51156.1"/>
    </source>
</evidence>
<dbReference type="Proteomes" id="UP000288071">
    <property type="component" value="Unassembled WGS sequence"/>
</dbReference>
<evidence type="ECO:0000256" key="3">
    <source>
        <dbReference type="ARBA" id="ARBA00022475"/>
    </source>
</evidence>
<dbReference type="CDD" id="cd06582">
    <property type="entry name" value="TM_PBP1_LivH_like"/>
    <property type="match status" value="1"/>
</dbReference>
<keyword evidence="5" id="KW-0029">Amino-acid transport</keyword>
<feature type="transmembrane region" description="Helical" evidence="9">
    <location>
        <begin position="223"/>
        <end position="246"/>
    </location>
</feature>
<evidence type="ECO:0000256" key="9">
    <source>
        <dbReference type="SAM" id="Phobius"/>
    </source>
</evidence>
<keyword evidence="2" id="KW-0813">Transport</keyword>
<feature type="transmembrane region" description="Helical" evidence="9">
    <location>
        <begin position="12"/>
        <end position="30"/>
    </location>
</feature>
<keyword evidence="7 9" id="KW-0472">Membrane</keyword>
<dbReference type="InterPro" id="IPR052157">
    <property type="entry name" value="BCAA_transport_permease"/>
</dbReference>
<sequence length="288" mass="30353">MDYTLVVALEMIRAIAWLVLLASGLAIIFGMMRIINFAHGEFLMLGGYTVVISTNAGVNEWVSILILAPVVVGVFGIIVERLVIQRLYGRILDSLLATWGLSMLMMGGVTMIFGNTVQGVSTPFGGMKIGAYQVPIYNFVLIGFAVLVLVAIWCVLKFTKAGLIARATMQNADMAEALGIRTRWVYMTTFGIGSAITGLAGGLLAPVTGVVPTMGMNLVGQSFITVITGGASVIAGTLSSATLLGTISQGVTFLTGPVYGDAALLVSALVLLRLLPQGITGRIFKRSL</sequence>
<keyword evidence="6 9" id="KW-1133">Transmembrane helix</keyword>
<proteinExistence type="inferred from homology"/>
<dbReference type="Pfam" id="PF02653">
    <property type="entry name" value="BPD_transp_2"/>
    <property type="match status" value="1"/>
</dbReference>
<feature type="transmembrane region" description="Helical" evidence="9">
    <location>
        <begin position="258"/>
        <end position="275"/>
    </location>
</feature>
<accession>A0A3S3N9M3</accession>
<name>A0A3S3N9M3_9RHOB</name>
<gene>
    <name evidence="10" type="ORF">EOW66_12835</name>
</gene>
<comment type="caution">
    <text evidence="10">The sequence shown here is derived from an EMBL/GenBank/DDBJ whole genome shotgun (WGS) entry which is preliminary data.</text>
</comment>
<protein>
    <submittedName>
        <fullName evidence="10">Branched-chain amino acid ABC transporter permease</fullName>
    </submittedName>
</protein>
<feature type="transmembrane region" description="Helical" evidence="9">
    <location>
        <begin position="136"/>
        <end position="156"/>
    </location>
</feature>
<evidence type="ECO:0000256" key="6">
    <source>
        <dbReference type="ARBA" id="ARBA00022989"/>
    </source>
</evidence>
<evidence type="ECO:0000256" key="5">
    <source>
        <dbReference type="ARBA" id="ARBA00022970"/>
    </source>
</evidence>
<evidence type="ECO:0000256" key="4">
    <source>
        <dbReference type="ARBA" id="ARBA00022692"/>
    </source>
</evidence>
<feature type="transmembrane region" description="Helical" evidence="9">
    <location>
        <begin position="184"/>
        <end position="203"/>
    </location>
</feature>
<evidence type="ECO:0000256" key="7">
    <source>
        <dbReference type="ARBA" id="ARBA00023136"/>
    </source>
</evidence>
<keyword evidence="3" id="KW-1003">Cell membrane</keyword>
<dbReference type="AlphaFoldDB" id="A0A3S3N9M3"/>
<reference evidence="10 11" key="2">
    <citation type="submission" date="2019-01" db="EMBL/GenBank/DDBJ databases">
        <title>Sinorhodobacter populi sp. nov. isolated from the symptomatic bark tissue of Populus euramericana canker.</title>
        <authorList>
            <person name="Xu G."/>
        </authorList>
    </citation>
    <scope>NUCLEOTIDE SEQUENCE [LARGE SCALE GENOMIC DNA]</scope>
    <source>
        <strain evidence="10 11">CGMCC 1.12963</strain>
    </source>
</reference>
<dbReference type="PANTHER" id="PTHR11795">
    <property type="entry name" value="BRANCHED-CHAIN AMINO ACID TRANSPORT SYSTEM PERMEASE PROTEIN LIVH"/>
    <property type="match status" value="1"/>
</dbReference>
<dbReference type="PANTHER" id="PTHR11795:SF447">
    <property type="entry name" value="ABC TRANSPORTER PERMEASE PROTEIN"/>
    <property type="match status" value="1"/>
</dbReference>
<evidence type="ECO:0000256" key="1">
    <source>
        <dbReference type="ARBA" id="ARBA00004651"/>
    </source>
</evidence>
<dbReference type="GO" id="GO:0005886">
    <property type="term" value="C:plasma membrane"/>
    <property type="evidence" value="ECO:0007669"/>
    <property type="project" value="UniProtKB-SubCell"/>
</dbReference>
<comment type="subcellular location">
    <subcellularLocation>
        <location evidence="1">Cell membrane</location>
        <topology evidence="1">Multi-pass membrane protein</topology>
    </subcellularLocation>
</comment>
<keyword evidence="11" id="KW-1185">Reference proteome</keyword>
<dbReference type="InterPro" id="IPR001851">
    <property type="entry name" value="ABC_transp_permease"/>
</dbReference>
<dbReference type="GO" id="GO:0022857">
    <property type="term" value="F:transmembrane transporter activity"/>
    <property type="evidence" value="ECO:0007669"/>
    <property type="project" value="InterPro"/>
</dbReference>
<dbReference type="GO" id="GO:0006865">
    <property type="term" value="P:amino acid transport"/>
    <property type="evidence" value="ECO:0007669"/>
    <property type="project" value="UniProtKB-KW"/>
</dbReference>
<reference evidence="11" key="1">
    <citation type="submission" date="2019-01" db="EMBL/GenBank/DDBJ databases">
        <title>Sinorhodobacter populi sp. nov. isolated from the symptomatic bark tissue of Populus euramericana canker.</title>
        <authorList>
            <person name="Li Y."/>
        </authorList>
    </citation>
    <scope>NUCLEOTIDE SEQUENCE [LARGE SCALE GENOMIC DNA]</scope>
    <source>
        <strain evidence="11">CGMCC 1.12963</strain>
    </source>
</reference>
<dbReference type="RefSeq" id="WP_128156733.1">
    <property type="nucleotide sequence ID" value="NZ_JBHSOM010000030.1"/>
</dbReference>
<evidence type="ECO:0000256" key="8">
    <source>
        <dbReference type="ARBA" id="ARBA00037998"/>
    </source>
</evidence>
<keyword evidence="4 9" id="KW-0812">Transmembrane</keyword>
<dbReference type="EMBL" id="SAVA01000007">
    <property type="protein sequence ID" value="RWR51156.1"/>
    <property type="molecule type" value="Genomic_DNA"/>
</dbReference>
<comment type="similarity">
    <text evidence="8">Belongs to the binding-protein-dependent transport system permease family. LivHM subfamily.</text>
</comment>
<organism evidence="10 11">
    <name type="scientific">Paenirhodobacter huangdaonensis</name>
    <dbReference type="NCBI Taxonomy" id="2501515"/>
    <lineage>
        <taxon>Bacteria</taxon>
        <taxon>Pseudomonadati</taxon>
        <taxon>Pseudomonadota</taxon>
        <taxon>Alphaproteobacteria</taxon>
        <taxon>Rhodobacterales</taxon>
        <taxon>Rhodobacter group</taxon>
        <taxon>Paenirhodobacter</taxon>
    </lineage>
</organism>
<evidence type="ECO:0000313" key="11">
    <source>
        <dbReference type="Proteomes" id="UP000288071"/>
    </source>
</evidence>
<feature type="transmembrane region" description="Helical" evidence="9">
    <location>
        <begin position="96"/>
        <end position="116"/>
    </location>
</feature>